<accession>A0AAN9Y8N0</accession>
<organism evidence="1 2">
    <name type="scientific">Parthenolecanium corni</name>
    <dbReference type="NCBI Taxonomy" id="536013"/>
    <lineage>
        <taxon>Eukaryota</taxon>
        <taxon>Metazoa</taxon>
        <taxon>Ecdysozoa</taxon>
        <taxon>Arthropoda</taxon>
        <taxon>Hexapoda</taxon>
        <taxon>Insecta</taxon>
        <taxon>Pterygota</taxon>
        <taxon>Neoptera</taxon>
        <taxon>Paraneoptera</taxon>
        <taxon>Hemiptera</taxon>
        <taxon>Sternorrhyncha</taxon>
        <taxon>Coccoidea</taxon>
        <taxon>Coccidae</taxon>
        <taxon>Parthenolecanium</taxon>
    </lineage>
</organism>
<dbReference type="AlphaFoldDB" id="A0AAN9Y8N0"/>
<protein>
    <submittedName>
        <fullName evidence="1">Uncharacterized protein</fullName>
    </submittedName>
</protein>
<reference evidence="1 2" key="1">
    <citation type="submission" date="2024-03" db="EMBL/GenBank/DDBJ databases">
        <title>Adaptation during the transition from Ophiocordyceps entomopathogen to insect associate is accompanied by gene loss and intensified selection.</title>
        <authorList>
            <person name="Ward C.M."/>
            <person name="Onetto C.A."/>
            <person name="Borneman A.R."/>
        </authorList>
    </citation>
    <scope>NUCLEOTIDE SEQUENCE [LARGE SCALE GENOMIC DNA]</scope>
    <source>
        <strain evidence="1">AWRI1</strain>
        <tissue evidence="1">Single Adult Female</tissue>
    </source>
</reference>
<dbReference type="Proteomes" id="UP001367676">
    <property type="component" value="Unassembled WGS sequence"/>
</dbReference>
<comment type="caution">
    <text evidence="1">The sequence shown here is derived from an EMBL/GenBank/DDBJ whole genome shotgun (WGS) entry which is preliminary data.</text>
</comment>
<name>A0AAN9Y8N0_9HEMI</name>
<dbReference type="EMBL" id="JBBCAQ010000004">
    <property type="protein sequence ID" value="KAK7604203.1"/>
    <property type="molecule type" value="Genomic_DNA"/>
</dbReference>
<proteinExistence type="predicted"/>
<keyword evidence="2" id="KW-1185">Reference proteome</keyword>
<gene>
    <name evidence="1" type="ORF">V9T40_004476</name>
</gene>
<evidence type="ECO:0000313" key="2">
    <source>
        <dbReference type="Proteomes" id="UP001367676"/>
    </source>
</evidence>
<sequence length="165" mass="18492">MTRSTKFALNGLHGDRRRQHQCTRRTNAGSRQVPEFYQHFKSFLIDPAHSFHPSHIPRRLLPPWLTSCAGESAALARVPTPIPARSSRPAVSEFLILCPRHPLVRLIDDAIKDDCADTVSALDKCVNTWLAPYGCATVPRKFGLWSNVSTMWFASQSEDKSHGIS</sequence>
<evidence type="ECO:0000313" key="1">
    <source>
        <dbReference type="EMBL" id="KAK7604203.1"/>
    </source>
</evidence>